<reference evidence="6 7" key="1">
    <citation type="submission" date="2015-05" db="EMBL/GenBank/DDBJ databases">
        <authorList>
            <person name="Tang B."/>
            <person name="Yu Y."/>
        </authorList>
    </citation>
    <scope>NUCLEOTIDE SEQUENCE [LARGE SCALE GENOMIC DNA]</scope>
    <source>
        <strain evidence="6 7">DSM 7029</strain>
    </source>
</reference>
<dbReference type="RefSeq" id="WP_238947616.1">
    <property type="nucleotide sequence ID" value="NZ_CP011371.1"/>
</dbReference>
<proteinExistence type="predicted"/>
<evidence type="ECO:0000256" key="1">
    <source>
        <dbReference type="ARBA" id="ARBA00022617"/>
    </source>
</evidence>
<dbReference type="GO" id="GO:0009055">
    <property type="term" value="F:electron transfer activity"/>
    <property type="evidence" value="ECO:0007669"/>
    <property type="project" value="InterPro"/>
</dbReference>
<protein>
    <submittedName>
        <fullName evidence="6">Cytochrome C</fullName>
    </submittedName>
</protein>
<keyword evidence="7" id="KW-1185">Reference proteome</keyword>
<evidence type="ECO:0000256" key="4">
    <source>
        <dbReference type="PROSITE-ProRule" id="PRU00433"/>
    </source>
</evidence>
<dbReference type="AlphaFoldDB" id="A0A0G3BPY2"/>
<dbReference type="KEGG" id="pbh:AAW51_3352"/>
<name>A0A0G3BPY2_9BURK</name>
<dbReference type="PROSITE" id="PS51007">
    <property type="entry name" value="CYTC"/>
    <property type="match status" value="1"/>
</dbReference>
<dbReference type="PROSITE" id="PS51257">
    <property type="entry name" value="PROKAR_LIPOPROTEIN"/>
    <property type="match status" value="1"/>
</dbReference>
<dbReference type="EMBL" id="CP011371">
    <property type="protein sequence ID" value="AKJ30043.1"/>
    <property type="molecule type" value="Genomic_DNA"/>
</dbReference>
<dbReference type="SUPFAM" id="SSF46626">
    <property type="entry name" value="Cytochrome c"/>
    <property type="match status" value="1"/>
</dbReference>
<accession>A0A0G3BPY2</accession>
<keyword evidence="3 4" id="KW-0408">Iron</keyword>
<evidence type="ECO:0000259" key="5">
    <source>
        <dbReference type="PROSITE" id="PS51007"/>
    </source>
</evidence>
<keyword evidence="2 4" id="KW-0479">Metal-binding</keyword>
<evidence type="ECO:0000313" key="6">
    <source>
        <dbReference type="EMBL" id="AKJ30043.1"/>
    </source>
</evidence>
<evidence type="ECO:0000313" key="7">
    <source>
        <dbReference type="Proteomes" id="UP000035352"/>
    </source>
</evidence>
<evidence type="ECO:0000256" key="3">
    <source>
        <dbReference type="ARBA" id="ARBA00023004"/>
    </source>
</evidence>
<dbReference type="InterPro" id="IPR036909">
    <property type="entry name" value="Cyt_c-like_dom_sf"/>
</dbReference>
<evidence type="ECO:0000256" key="2">
    <source>
        <dbReference type="ARBA" id="ARBA00022723"/>
    </source>
</evidence>
<dbReference type="GO" id="GO:0046872">
    <property type="term" value="F:metal ion binding"/>
    <property type="evidence" value="ECO:0007669"/>
    <property type="project" value="UniProtKB-KW"/>
</dbReference>
<dbReference type="STRING" id="413882.AAW51_3352"/>
<organism evidence="6 7">
    <name type="scientific">Caldimonas brevitalea</name>
    <dbReference type="NCBI Taxonomy" id="413882"/>
    <lineage>
        <taxon>Bacteria</taxon>
        <taxon>Pseudomonadati</taxon>
        <taxon>Pseudomonadota</taxon>
        <taxon>Betaproteobacteria</taxon>
        <taxon>Burkholderiales</taxon>
        <taxon>Sphaerotilaceae</taxon>
        <taxon>Caldimonas</taxon>
    </lineage>
</organism>
<dbReference type="Gene3D" id="1.10.760.10">
    <property type="entry name" value="Cytochrome c-like domain"/>
    <property type="match status" value="1"/>
</dbReference>
<keyword evidence="1 4" id="KW-0349">Heme</keyword>
<dbReference type="PATRIC" id="fig|413882.6.peg.3498"/>
<dbReference type="InterPro" id="IPR009056">
    <property type="entry name" value="Cyt_c-like_dom"/>
</dbReference>
<dbReference type="Proteomes" id="UP000035352">
    <property type="component" value="Chromosome"/>
</dbReference>
<gene>
    <name evidence="6" type="ORF">AAW51_3352</name>
</gene>
<dbReference type="GO" id="GO:0020037">
    <property type="term" value="F:heme binding"/>
    <property type="evidence" value="ECO:0007669"/>
    <property type="project" value="InterPro"/>
</dbReference>
<feature type="domain" description="Cytochrome c" evidence="5">
    <location>
        <begin position="51"/>
        <end position="142"/>
    </location>
</feature>
<dbReference type="Pfam" id="PF00034">
    <property type="entry name" value="Cytochrom_C"/>
    <property type="match status" value="1"/>
</dbReference>
<sequence>MRFHSLPSLRAASGYGLRRRLWAASVLAVMAACADGEAEAPGQRYTRVEGGDAQRGQRLLAQYQCGSCHAIPRVPGAVGTMGPSLEAFGRRSYIAGHVPNVPGPLQQWLQNPQALVPGTPMPALGVSADDARDMAAYLMSQP</sequence>